<keyword evidence="7" id="KW-1185">Reference proteome</keyword>
<dbReference type="PANTHER" id="PTHR17598">
    <property type="entry name" value="DNA POLYMERASE DELTA SUBUNIT 3"/>
    <property type="match status" value="1"/>
</dbReference>
<gene>
    <name evidence="6" type="ORF">C8A03DRAFT_14905</name>
</gene>
<evidence type="ECO:0000313" key="6">
    <source>
        <dbReference type="EMBL" id="KAK4238645.1"/>
    </source>
</evidence>
<keyword evidence="3" id="KW-0235">DNA replication</keyword>
<reference evidence="6" key="2">
    <citation type="submission" date="2023-05" db="EMBL/GenBank/DDBJ databases">
        <authorList>
            <consortium name="Lawrence Berkeley National Laboratory"/>
            <person name="Steindorff A."/>
            <person name="Hensen N."/>
            <person name="Bonometti L."/>
            <person name="Westerberg I."/>
            <person name="Brannstrom I.O."/>
            <person name="Guillou S."/>
            <person name="Cros-Aarteil S."/>
            <person name="Calhoun S."/>
            <person name="Haridas S."/>
            <person name="Kuo A."/>
            <person name="Mondo S."/>
            <person name="Pangilinan J."/>
            <person name="Riley R."/>
            <person name="Labutti K."/>
            <person name="Andreopoulos B."/>
            <person name="Lipzen A."/>
            <person name="Chen C."/>
            <person name="Yanf M."/>
            <person name="Daum C."/>
            <person name="Ng V."/>
            <person name="Clum A."/>
            <person name="Ohm R."/>
            <person name="Martin F."/>
            <person name="Silar P."/>
            <person name="Natvig D."/>
            <person name="Lalanne C."/>
            <person name="Gautier V."/>
            <person name="Ament-Velasquez S.L."/>
            <person name="Kruys A."/>
            <person name="Hutchinson M.I."/>
            <person name="Powell A.J."/>
            <person name="Barry K."/>
            <person name="Miller A.N."/>
            <person name="Grigoriev I.V."/>
            <person name="Debuchy R."/>
            <person name="Gladieux P."/>
            <person name="Thoren M.H."/>
            <person name="Johannesson H."/>
        </authorList>
    </citation>
    <scope>NUCLEOTIDE SEQUENCE</scope>
    <source>
        <strain evidence="6">CBS 532.94</strain>
    </source>
</reference>
<dbReference type="EMBL" id="MU860088">
    <property type="protein sequence ID" value="KAK4238645.1"/>
    <property type="molecule type" value="Genomic_DNA"/>
</dbReference>
<dbReference type="GO" id="GO:0043625">
    <property type="term" value="C:delta DNA polymerase complex"/>
    <property type="evidence" value="ECO:0007669"/>
    <property type="project" value="InterPro"/>
</dbReference>
<proteinExistence type="predicted"/>
<keyword evidence="4" id="KW-0539">Nucleus</keyword>
<evidence type="ECO:0000256" key="5">
    <source>
        <dbReference type="SAM" id="MobiDB-lite"/>
    </source>
</evidence>
<feature type="compositionally biased region" description="Basic residues" evidence="5">
    <location>
        <begin position="357"/>
        <end position="369"/>
    </location>
</feature>
<dbReference type="GO" id="GO:0003887">
    <property type="term" value="F:DNA-directed DNA polymerase activity"/>
    <property type="evidence" value="ECO:0007669"/>
    <property type="project" value="TreeGrafter"/>
</dbReference>
<feature type="region of interest" description="Disordered" evidence="5">
    <location>
        <begin position="169"/>
        <end position="433"/>
    </location>
</feature>
<evidence type="ECO:0000256" key="1">
    <source>
        <dbReference type="ARBA" id="ARBA00004123"/>
    </source>
</evidence>
<feature type="compositionally biased region" description="Basic and acidic residues" evidence="5">
    <location>
        <begin position="303"/>
        <end position="312"/>
    </location>
</feature>
<dbReference type="Pfam" id="PF09507">
    <property type="entry name" value="CDC27"/>
    <property type="match status" value="1"/>
</dbReference>
<sequence>MDSYNKFLAENVLTEDKVVTYRLLSRALQVHVNTAKQMLYEFHRSQNAKRPGAVHATYLVYGTKIARDGPSAAQNGGEGDIEMASSPPEAESLTEVVPTSTLSLVPEERLKETLADYDEVTSIHIYSVGPHPTKDMALLVDAANEFLTLDTGNNQKSLVPITNSRVRRRERQGAGLKAAAVSAVKPPAKMATSKTLQAPAAAKVKDEPKPAQPAQETAEKASSGTAKKAAPPLKRGASSGIMQAFSKAAMKTTKTKKEADSSQPATPSVEDSSIQPLSDDGEDEEELPQPKPRSVSGVKSRKQREEELRKMMEEEDDDEEVSENEEIAEDEPMEEEPPAAEPVKEEETEVVTASTNGRRRGRRRVMRKKQIMDDQGYLVTIQEPGWESFSEDEPPPASKPKITSSAPPAQTAKPKKGGQKGSQGSIMSFFSKK</sequence>
<protein>
    <recommendedName>
        <fullName evidence="2">DNA polymerase delta subunit 3</fullName>
    </recommendedName>
</protein>
<dbReference type="InterPro" id="IPR019038">
    <property type="entry name" value="POLD3"/>
</dbReference>
<name>A0AAN7CBD0_9PEZI</name>
<evidence type="ECO:0000256" key="4">
    <source>
        <dbReference type="ARBA" id="ARBA00023242"/>
    </source>
</evidence>
<organism evidence="6 7">
    <name type="scientific">Achaetomium macrosporum</name>
    <dbReference type="NCBI Taxonomy" id="79813"/>
    <lineage>
        <taxon>Eukaryota</taxon>
        <taxon>Fungi</taxon>
        <taxon>Dikarya</taxon>
        <taxon>Ascomycota</taxon>
        <taxon>Pezizomycotina</taxon>
        <taxon>Sordariomycetes</taxon>
        <taxon>Sordariomycetidae</taxon>
        <taxon>Sordariales</taxon>
        <taxon>Chaetomiaceae</taxon>
        <taxon>Achaetomium</taxon>
    </lineage>
</organism>
<comment type="subcellular location">
    <subcellularLocation>
        <location evidence="1">Nucleus</location>
    </subcellularLocation>
</comment>
<dbReference type="GO" id="GO:0006297">
    <property type="term" value="P:nucleotide-excision repair, DNA gap filling"/>
    <property type="evidence" value="ECO:0007669"/>
    <property type="project" value="TreeGrafter"/>
</dbReference>
<evidence type="ECO:0000256" key="2">
    <source>
        <dbReference type="ARBA" id="ARBA00017589"/>
    </source>
</evidence>
<feature type="region of interest" description="Disordered" evidence="5">
    <location>
        <begin position="69"/>
        <end position="99"/>
    </location>
</feature>
<comment type="caution">
    <text evidence="6">The sequence shown here is derived from an EMBL/GenBank/DDBJ whole genome shotgun (WGS) entry which is preliminary data.</text>
</comment>
<dbReference type="GO" id="GO:1904161">
    <property type="term" value="P:DNA synthesis involved in UV-damage excision repair"/>
    <property type="evidence" value="ECO:0007669"/>
    <property type="project" value="TreeGrafter"/>
</dbReference>
<evidence type="ECO:0000256" key="3">
    <source>
        <dbReference type="ARBA" id="ARBA00022705"/>
    </source>
</evidence>
<evidence type="ECO:0000313" key="7">
    <source>
        <dbReference type="Proteomes" id="UP001303760"/>
    </source>
</evidence>
<dbReference type="AlphaFoldDB" id="A0AAN7CBD0"/>
<feature type="compositionally biased region" description="Acidic residues" evidence="5">
    <location>
        <begin position="313"/>
        <end position="349"/>
    </location>
</feature>
<reference evidence="6" key="1">
    <citation type="journal article" date="2023" name="Mol. Phylogenet. Evol.">
        <title>Genome-scale phylogeny and comparative genomics of the fungal order Sordariales.</title>
        <authorList>
            <person name="Hensen N."/>
            <person name="Bonometti L."/>
            <person name="Westerberg I."/>
            <person name="Brannstrom I.O."/>
            <person name="Guillou S."/>
            <person name="Cros-Aarteil S."/>
            <person name="Calhoun S."/>
            <person name="Haridas S."/>
            <person name="Kuo A."/>
            <person name="Mondo S."/>
            <person name="Pangilinan J."/>
            <person name="Riley R."/>
            <person name="LaButti K."/>
            <person name="Andreopoulos B."/>
            <person name="Lipzen A."/>
            <person name="Chen C."/>
            <person name="Yan M."/>
            <person name="Daum C."/>
            <person name="Ng V."/>
            <person name="Clum A."/>
            <person name="Steindorff A."/>
            <person name="Ohm R.A."/>
            <person name="Martin F."/>
            <person name="Silar P."/>
            <person name="Natvig D.O."/>
            <person name="Lalanne C."/>
            <person name="Gautier V."/>
            <person name="Ament-Velasquez S.L."/>
            <person name="Kruys A."/>
            <person name="Hutchinson M.I."/>
            <person name="Powell A.J."/>
            <person name="Barry K."/>
            <person name="Miller A.N."/>
            <person name="Grigoriev I.V."/>
            <person name="Debuchy R."/>
            <person name="Gladieux P."/>
            <person name="Hiltunen Thoren M."/>
            <person name="Johannesson H."/>
        </authorList>
    </citation>
    <scope>NUCLEOTIDE SEQUENCE</scope>
    <source>
        <strain evidence="6">CBS 532.94</strain>
    </source>
</reference>
<feature type="compositionally biased region" description="Polar residues" evidence="5">
    <location>
        <begin position="261"/>
        <end position="276"/>
    </location>
</feature>
<accession>A0AAN7CBD0</accession>
<dbReference type="Gene3D" id="3.90.1030.20">
    <property type="entry name" value="DNA polymerase delta, p66 (Cdc27) subunit, wHTH domain"/>
    <property type="match status" value="1"/>
</dbReference>
<dbReference type="Proteomes" id="UP001303760">
    <property type="component" value="Unassembled WGS sequence"/>
</dbReference>
<dbReference type="GO" id="GO:0006271">
    <property type="term" value="P:DNA strand elongation involved in DNA replication"/>
    <property type="evidence" value="ECO:0007669"/>
    <property type="project" value="TreeGrafter"/>
</dbReference>
<feature type="compositionally biased region" description="Low complexity" evidence="5">
    <location>
        <begin position="177"/>
        <end position="191"/>
    </location>
</feature>
<dbReference type="PANTHER" id="PTHR17598:SF13">
    <property type="entry name" value="DNA POLYMERASE DELTA SUBUNIT 3"/>
    <property type="match status" value="1"/>
</dbReference>
<dbReference type="InterPro" id="IPR041913">
    <property type="entry name" value="POLD3_sf"/>
</dbReference>